<dbReference type="Proteomes" id="UP000799640">
    <property type="component" value="Unassembled WGS sequence"/>
</dbReference>
<sequence length="215" mass="23984">MSLRDAYTMAHSARCKLEMAVSRPDRNWRFIIGHATHLDALILRIAEIEETADKPDHASAVTFKGAGSKQSASKTRRRRSPPPPALTCGEPHDDREEDAFEDEEDFPTLTRTVSRSRQDVPELVPSDDSSSSDEDEELDGDAAPTAEIPDAADLRTITQREGDPELEDMYNKIRNCPCQSDEMPAIDNIWPLSREDKEDGGVHRTAVVSVRAEEL</sequence>
<feature type="compositionally biased region" description="Acidic residues" evidence="1">
    <location>
        <begin position="95"/>
        <end position="106"/>
    </location>
</feature>
<dbReference type="EMBL" id="ML996691">
    <property type="protein sequence ID" value="KAF2402434.1"/>
    <property type="molecule type" value="Genomic_DNA"/>
</dbReference>
<keyword evidence="3" id="KW-1185">Reference proteome</keyword>
<evidence type="ECO:0000313" key="2">
    <source>
        <dbReference type="EMBL" id="KAF2402434.1"/>
    </source>
</evidence>
<accession>A0A6G1I2M2</accession>
<evidence type="ECO:0000313" key="3">
    <source>
        <dbReference type="Proteomes" id="UP000799640"/>
    </source>
</evidence>
<reference evidence="2" key="1">
    <citation type="journal article" date="2020" name="Stud. Mycol.">
        <title>101 Dothideomycetes genomes: a test case for predicting lifestyles and emergence of pathogens.</title>
        <authorList>
            <person name="Haridas S."/>
            <person name="Albert R."/>
            <person name="Binder M."/>
            <person name="Bloem J."/>
            <person name="Labutti K."/>
            <person name="Salamov A."/>
            <person name="Andreopoulos B."/>
            <person name="Baker S."/>
            <person name="Barry K."/>
            <person name="Bills G."/>
            <person name="Bluhm B."/>
            <person name="Cannon C."/>
            <person name="Castanera R."/>
            <person name="Culley D."/>
            <person name="Daum C."/>
            <person name="Ezra D."/>
            <person name="Gonzalez J."/>
            <person name="Henrissat B."/>
            <person name="Kuo A."/>
            <person name="Liang C."/>
            <person name="Lipzen A."/>
            <person name="Lutzoni F."/>
            <person name="Magnuson J."/>
            <person name="Mondo S."/>
            <person name="Nolan M."/>
            <person name="Ohm R."/>
            <person name="Pangilinan J."/>
            <person name="Park H.-J."/>
            <person name="Ramirez L."/>
            <person name="Alfaro M."/>
            <person name="Sun H."/>
            <person name="Tritt A."/>
            <person name="Yoshinaga Y."/>
            <person name="Zwiers L.-H."/>
            <person name="Turgeon B."/>
            <person name="Goodwin S."/>
            <person name="Spatafora J."/>
            <person name="Crous P."/>
            <person name="Grigoriev I."/>
        </authorList>
    </citation>
    <scope>NUCLEOTIDE SEQUENCE</scope>
    <source>
        <strain evidence="2">CBS 262.69</strain>
    </source>
</reference>
<dbReference type="AlphaFoldDB" id="A0A6G1I2M2"/>
<proteinExistence type="predicted"/>
<evidence type="ECO:0000256" key="1">
    <source>
        <dbReference type="SAM" id="MobiDB-lite"/>
    </source>
</evidence>
<name>A0A6G1I2M2_9PEZI</name>
<feature type="region of interest" description="Disordered" evidence="1">
    <location>
        <begin position="56"/>
        <end position="165"/>
    </location>
</feature>
<dbReference type="OrthoDB" id="3938221at2759"/>
<protein>
    <submittedName>
        <fullName evidence="2">Uncharacterized protein</fullName>
    </submittedName>
</protein>
<gene>
    <name evidence="2" type="ORF">EJ06DRAFT_339050</name>
</gene>
<feature type="compositionally biased region" description="Acidic residues" evidence="1">
    <location>
        <begin position="130"/>
        <end position="140"/>
    </location>
</feature>
<organism evidence="2 3">
    <name type="scientific">Trichodelitschia bisporula</name>
    <dbReference type="NCBI Taxonomy" id="703511"/>
    <lineage>
        <taxon>Eukaryota</taxon>
        <taxon>Fungi</taxon>
        <taxon>Dikarya</taxon>
        <taxon>Ascomycota</taxon>
        <taxon>Pezizomycotina</taxon>
        <taxon>Dothideomycetes</taxon>
        <taxon>Dothideomycetes incertae sedis</taxon>
        <taxon>Phaeotrichales</taxon>
        <taxon>Phaeotrichaceae</taxon>
        <taxon>Trichodelitschia</taxon>
    </lineage>
</organism>